<evidence type="ECO:0000256" key="4">
    <source>
        <dbReference type="ARBA" id="ARBA00023134"/>
    </source>
</evidence>
<comment type="subunit">
    <text evidence="5">Binds to RNA polymerase II (RNAPII).</text>
</comment>
<dbReference type="SUPFAM" id="SSF52540">
    <property type="entry name" value="P-loop containing nucleoside triphosphate hydrolases"/>
    <property type="match status" value="1"/>
</dbReference>
<evidence type="ECO:0000256" key="5">
    <source>
        <dbReference type="RuleBase" id="RU365059"/>
    </source>
</evidence>
<comment type="similarity">
    <text evidence="1 5">Belongs to the GPN-loop GTPase family.</text>
</comment>
<dbReference type="EMBL" id="HBGR01006644">
    <property type="protein sequence ID" value="CAD9378430.1"/>
    <property type="molecule type" value="Transcribed_RNA"/>
</dbReference>
<dbReference type="InterPro" id="IPR027417">
    <property type="entry name" value="P-loop_NTPase"/>
</dbReference>
<accession>A0A6U0BJ56</accession>
<evidence type="ECO:0000256" key="1">
    <source>
        <dbReference type="ARBA" id="ARBA00005290"/>
    </source>
</evidence>
<dbReference type="Proteomes" id="UP000660262">
    <property type="component" value="Unassembled WGS sequence"/>
</dbReference>
<dbReference type="OrthoDB" id="5839at2759"/>
<reference evidence="6" key="2">
    <citation type="submission" date="2021-01" db="EMBL/GenBank/DDBJ databases">
        <authorList>
            <person name="Corre E."/>
            <person name="Pelletier E."/>
            <person name="Niang G."/>
            <person name="Scheremetjew M."/>
            <person name="Finn R."/>
            <person name="Kale V."/>
            <person name="Holt S."/>
            <person name="Cochrane G."/>
            <person name="Meng A."/>
            <person name="Brown T."/>
            <person name="Cohen L."/>
        </authorList>
    </citation>
    <scope>NUCLEOTIDE SEQUENCE</scope>
    <source>
        <strain evidence="6">RCC733</strain>
    </source>
</reference>
<dbReference type="PANTHER" id="PTHR21231">
    <property type="entry name" value="XPA-BINDING PROTEIN 1-RELATED"/>
    <property type="match status" value="1"/>
</dbReference>
<protein>
    <recommendedName>
        <fullName evidence="5">GPN-loop GTPase 3</fullName>
    </recommendedName>
</protein>
<gene>
    <name evidence="6" type="ORF">PPRO1471_LOCUS4446</name>
    <name evidence="7" type="ORF">PPROV_001028600</name>
</gene>
<proteinExistence type="inferred from homology"/>
<dbReference type="EMBL" id="BNJQ01000035">
    <property type="protein sequence ID" value="GHP11558.1"/>
    <property type="molecule type" value="Genomic_DNA"/>
</dbReference>
<sequence>MKYAQLIIGPAGVGKSTYVREMQTHCDSIQRSIHCVNLDPAAASEELQYRTTLDVREFVTVEEVMEEESLGPNGALMRCMELLEEHVDDFLIAGLQECVGDDDNSYLLLDAPGQLELYSHVSVFRTITNALVQDGYRVCAVYLLDAQFVAEPAKFVAGTLAVLSAMVLLEIPHVTVLSKMDICPEPKRVQELIGGVGGGPDDGGVDDVPAEYGYGGGTNMSLLMAELDDATTTTAAMRPLNASLARLVDDYSLVSFVPLDISKDESLEEVLYMVDSSMQFGEDSEVKDTL</sequence>
<dbReference type="Pfam" id="PF03029">
    <property type="entry name" value="ATP_bind_1"/>
    <property type="match status" value="1"/>
</dbReference>
<dbReference type="GO" id="GO:0003924">
    <property type="term" value="F:GTPase activity"/>
    <property type="evidence" value="ECO:0007669"/>
    <property type="project" value="TreeGrafter"/>
</dbReference>
<name>A0A6U0BJ56_9CHLO</name>
<evidence type="ECO:0000313" key="7">
    <source>
        <dbReference type="EMBL" id="GHP11558.1"/>
    </source>
</evidence>
<keyword evidence="8" id="KW-1185">Reference proteome</keyword>
<evidence type="ECO:0000313" key="8">
    <source>
        <dbReference type="Proteomes" id="UP000660262"/>
    </source>
</evidence>
<evidence type="ECO:0000256" key="2">
    <source>
        <dbReference type="ARBA" id="ARBA00022741"/>
    </source>
</evidence>
<keyword evidence="4 5" id="KW-0342">GTP-binding</keyword>
<dbReference type="GO" id="GO:0005525">
    <property type="term" value="F:GTP binding"/>
    <property type="evidence" value="ECO:0007669"/>
    <property type="project" value="UniProtKB-KW"/>
</dbReference>
<reference evidence="7" key="1">
    <citation type="submission" date="2020-10" db="EMBL/GenBank/DDBJ databases">
        <title>Unveiling of a novel bifunctional photoreceptor, Dualchrome1, isolated from a cosmopolitan green alga.</title>
        <authorList>
            <person name="Suzuki S."/>
            <person name="Kawachi M."/>
        </authorList>
    </citation>
    <scope>NUCLEOTIDE SEQUENCE</scope>
    <source>
        <strain evidence="7">NIES 2893</strain>
    </source>
</reference>
<keyword evidence="2 5" id="KW-0547">Nucleotide-binding</keyword>
<dbReference type="Gene3D" id="3.40.50.300">
    <property type="entry name" value="P-loop containing nucleotide triphosphate hydrolases"/>
    <property type="match status" value="1"/>
</dbReference>
<organism evidence="6">
    <name type="scientific">Pycnococcus provasolii</name>
    <dbReference type="NCBI Taxonomy" id="41880"/>
    <lineage>
        <taxon>Eukaryota</taxon>
        <taxon>Viridiplantae</taxon>
        <taxon>Chlorophyta</taxon>
        <taxon>Pseudoscourfieldiophyceae</taxon>
        <taxon>Pseudoscourfieldiales</taxon>
        <taxon>Pycnococcaceae</taxon>
        <taxon>Pycnococcus</taxon>
    </lineage>
</organism>
<evidence type="ECO:0000313" key="6">
    <source>
        <dbReference type="EMBL" id="CAD9378430.1"/>
    </source>
</evidence>
<dbReference type="AlphaFoldDB" id="A0A6U0BJ56"/>
<comment type="function">
    <text evidence="5">Small GTPase required for proper nuclear import of RNA polymerase II and III (RNAPII and RNAPIII). May act at an RNAP assembly step prior to nuclear import.</text>
</comment>
<keyword evidence="3 5" id="KW-0378">Hydrolase</keyword>
<dbReference type="InterPro" id="IPR004130">
    <property type="entry name" value="Gpn"/>
</dbReference>
<dbReference type="PANTHER" id="PTHR21231:SF7">
    <property type="entry name" value="GPN-LOOP GTPASE 3"/>
    <property type="match status" value="1"/>
</dbReference>
<evidence type="ECO:0000256" key="3">
    <source>
        <dbReference type="ARBA" id="ARBA00022801"/>
    </source>
</evidence>